<dbReference type="Gene3D" id="3.10.110.10">
    <property type="entry name" value="Ubiquitin Conjugating Enzyme"/>
    <property type="match status" value="1"/>
</dbReference>
<gene>
    <name evidence="2" type="ORF">M9Y10_034008</name>
</gene>
<feature type="domain" description="UBC core" evidence="1">
    <location>
        <begin position="5"/>
        <end position="151"/>
    </location>
</feature>
<organism evidence="2 3">
    <name type="scientific">Tritrichomonas musculus</name>
    <dbReference type="NCBI Taxonomy" id="1915356"/>
    <lineage>
        <taxon>Eukaryota</taxon>
        <taxon>Metamonada</taxon>
        <taxon>Parabasalia</taxon>
        <taxon>Tritrichomonadida</taxon>
        <taxon>Tritrichomonadidae</taxon>
        <taxon>Tritrichomonas</taxon>
    </lineage>
</organism>
<accession>A0ABR2KFN5</accession>
<name>A0ABR2KFN5_9EUKA</name>
<evidence type="ECO:0000259" key="1">
    <source>
        <dbReference type="PROSITE" id="PS50127"/>
    </source>
</evidence>
<evidence type="ECO:0000313" key="3">
    <source>
        <dbReference type="Proteomes" id="UP001470230"/>
    </source>
</evidence>
<dbReference type="SUPFAM" id="SSF54495">
    <property type="entry name" value="UBC-like"/>
    <property type="match status" value="1"/>
</dbReference>
<dbReference type="CDD" id="cd00195">
    <property type="entry name" value="UBCc_UEV"/>
    <property type="match status" value="1"/>
</dbReference>
<dbReference type="PROSITE" id="PS50127">
    <property type="entry name" value="UBC_2"/>
    <property type="match status" value="1"/>
</dbReference>
<dbReference type="InterPro" id="IPR050113">
    <property type="entry name" value="Ub_conjugating_enzyme"/>
</dbReference>
<dbReference type="InterPro" id="IPR016135">
    <property type="entry name" value="UBQ-conjugating_enzyme/RWD"/>
</dbReference>
<dbReference type="SMART" id="SM00212">
    <property type="entry name" value="UBCc"/>
    <property type="match status" value="1"/>
</dbReference>
<dbReference type="EMBL" id="JAPFFF010000005">
    <property type="protein sequence ID" value="KAK8889262.1"/>
    <property type="molecule type" value="Genomic_DNA"/>
</dbReference>
<dbReference type="PANTHER" id="PTHR24067">
    <property type="entry name" value="UBIQUITIN-CONJUGATING ENZYME E2"/>
    <property type="match status" value="1"/>
</dbReference>
<protein>
    <recommendedName>
        <fullName evidence="1">UBC core domain-containing protein</fullName>
    </recommendedName>
</protein>
<proteinExistence type="predicted"/>
<dbReference type="Proteomes" id="UP001470230">
    <property type="component" value="Unassembled WGS sequence"/>
</dbReference>
<keyword evidence="3" id="KW-1185">Reference proteome</keyword>
<evidence type="ECO:0000313" key="2">
    <source>
        <dbReference type="EMBL" id="KAK8889262.1"/>
    </source>
</evidence>
<dbReference type="InterPro" id="IPR000608">
    <property type="entry name" value="UBC"/>
</dbReference>
<reference evidence="2 3" key="1">
    <citation type="submission" date="2024-04" db="EMBL/GenBank/DDBJ databases">
        <title>Tritrichomonas musculus Genome.</title>
        <authorList>
            <person name="Alves-Ferreira E."/>
            <person name="Grigg M."/>
            <person name="Lorenzi H."/>
            <person name="Galac M."/>
        </authorList>
    </citation>
    <scope>NUCLEOTIDE SEQUENCE [LARGE SCALE GENOMIC DNA]</scope>
    <source>
        <strain evidence="2 3">EAF2021</strain>
    </source>
</reference>
<sequence length="156" mass="17659">MAEAGINRRLQIEKRNLTTKPIKGVTLSWPENNLKKWLVQIEGPEGSLYENDVFDVQIIFGPDYPNKPPRLMMSTPIVHPNVDQSGAVCIDVLRSQFNQTVTVRQIIEGIINALEHPNEKGRLNAQVGDLMVRDMAAFQEKARKQVALNVMKRAEQ</sequence>
<comment type="caution">
    <text evidence="2">The sequence shown here is derived from an EMBL/GenBank/DDBJ whole genome shotgun (WGS) entry which is preliminary data.</text>
</comment>
<dbReference type="Pfam" id="PF00179">
    <property type="entry name" value="UQ_con"/>
    <property type="match status" value="1"/>
</dbReference>